<dbReference type="RefSeq" id="WP_109430938.1">
    <property type="nucleotide sequence ID" value="NZ_MPDK01000015.1"/>
</dbReference>
<feature type="domain" description="Glycosyl hydrolase family 98 putative carbohydrate-binding module" evidence="2">
    <location>
        <begin position="221"/>
        <end position="294"/>
    </location>
</feature>
<reference evidence="3 4" key="1">
    <citation type="submission" date="2016-11" db="EMBL/GenBank/DDBJ databases">
        <title>Comparative genomics of Acidibacillus ferroxidans species.</title>
        <authorList>
            <person name="Oliveira G."/>
            <person name="Nunes G."/>
            <person name="Oliveira R."/>
            <person name="Araujo F."/>
            <person name="Salim A."/>
            <person name="Scholte L."/>
            <person name="Morais D."/>
            <person name="Nancucheo I."/>
            <person name="Johnson D.B."/>
            <person name="Grail B."/>
            <person name="Bittencourt J."/>
            <person name="Valadares R."/>
        </authorList>
    </citation>
    <scope>NUCLEOTIDE SEQUENCE [LARGE SCALE GENOMIC DNA]</scope>
    <source>
        <strain evidence="3 4">Y002</strain>
    </source>
</reference>
<dbReference type="InterPro" id="IPR008979">
    <property type="entry name" value="Galactose-bd-like_sf"/>
</dbReference>
<dbReference type="InterPro" id="IPR036582">
    <property type="entry name" value="Mao_N_sf"/>
</dbReference>
<dbReference type="SUPFAM" id="SSF49785">
    <property type="entry name" value="Galactose-binding domain-like"/>
    <property type="match status" value="1"/>
</dbReference>
<dbReference type="Proteomes" id="UP000245380">
    <property type="component" value="Unassembled WGS sequence"/>
</dbReference>
<proteinExistence type="predicted"/>
<evidence type="ECO:0000313" key="4">
    <source>
        <dbReference type="Proteomes" id="UP000245380"/>
    </source>
</evidence>
<evidence type="ECO:0000313" key="3">
    <source>
        <dbReference type="EMBL" id="PWI57299.1"/>
    </source>
</evidence>
<name>A0A2U3D7R3_SULT2</name>
<dbReference type="OrthoDB" id="2988481at2"/>
<dbReference type="AlphaFoldDB" id="A0A2U3D7R3"/>
<evidence type="ECO:0000259" key="2">
    <source>
        <dbReference type="Pfam" id="PF08305"/>
    </source>
</evidence>
<evidence type="ECO:0000259" key="1">
    <source>
        <dbReference type="Pfam" id="PF07833"/>
    </source>
</evidence>
<accession>A0A2U3D7R3</accession>
<protein>
    <recommendedName>
        <fullName evidence="5">Copper amine oxidase-like N-terminal domain-containing protein</fullName>
    </recommendedName>
</protein>
<dbReference type="SUPFAM" id="SSF55383">
    <property type="entry name" value="Copper amine oxidase, domain N"/>
    <property type="match status" value="1"/>
</dbReference>
<gene>
    <name evidence="3" type="ORF">BM613_09385</name>
</gene>
<sequence>MKRVVRLFSGYGTGLLIGSMVFGGITFASTGVQAIRVRYANIQIEVNGKVIPTLAQPFIYQKNVYVPISTVGQGLGARVQWVEGKDDVVVTDPTQTKITEGVLSYDDSPVLWYGNTHLTSNDGQVYESPVALANLMGEPYDYDAQTHTFYIGQGDGTGLPLVNFPVVRDYGDFAMWAQGNFGPATGWSDGFAQIGKQLFPGASGQSIVWAPTLSPSLVPGITYNLRGRYRALDGVFGMDSMVSSPDAVQLTLLGDGQQLYQSPWMTSNEAATPVAVNVTGIHLLTAALAVKTANGTVYTMGQAVPAGTIANADFLDVRVHSE</sequence>
<dbReference type="Gene3D" id="2.60.120.1060">
    <property type="entry name" value="NPCBM/NEW2 domain"/>
    <property type="match status" value="1"/>
</dbReference>
<dbReference type="InterPro" id="IPR012854">
    <property type="entry name" value="Cu_amine_oxidase-like_N"/>
</dbReference>
<comment type="caution">
    <text evidence="3">The sequence shown here is derived from an EMBL/GenBank/DDBJ whole genome shotgun (WGS) entry which is preliminary data.</text>
</comment>
<dbReference type="Pfam" id="PF07833">
    <property type="entry name" value="Cu_amine_oxidN1"/>
    <property type="match status" value="1"/>
</dbReference>
<evidence type="ECO:0008006" key="5">
    <source>
        <dbReference type="Google" id="ProtNLM"/>
    </source>
</evidence>
<organism evidence="3 4">
    <name type="scientific">Sulfoacidibacillus thermotolerans</name>
    <name type="common">Acidibacillus sulfuroxidans</name>
    <dbReference type="NCBI Taxonomy" id="1765684"/>
    <lineage>
        <taxon>Bacteria</taxon>
        <taxon>Bacillati</taxon>
        <taxon>Bacillota</taxon>
        <taxon>Bacilli</taxon>
        <taxon>Bacillales</taxon>
        <taxon>Alicyclobacillaceae</taxon>
        <taxon>Sulfoacidibacillus</taxon>
    </lineage>
</organism>
<dbReference type="EMBL" id="MPDK01000015">
    <property type="protein sequence ID" value="PWI57299.1"/>
    <property type="molecule type" value="Genomic_DNA"/>
</dbReference>
<dbReference type="InterPro" id="IPR013222">
    <property type="entry name" value="Glyco_hyd_98_carb-bd"/>
</dbReference>
<keyword evidence="4" id="KW-1185">Reference proteome</keyword>
<feature type="domain" description="Copper amine oxidase-like N-terminal" evidence="1">
    <location>
        <begin position="46"/>
        <end position="151"/>
    </location>
</feature>
<dbReference type="InterPro" id="IPR038637">
    <property type="entry name" value="NPCBM_sf"/>
</dbReference>
<dbReference type="Pfam" id="PF08305">
    <property type="entry name" value="NPCBM"/>
    <property type="match status" value="1"/>
</dbReference>